<dbReference type="GO" id="GO:0032259">
    <property type="term" value="P:methylation"/>
    <property type="evidence" value="ECO:0007669"/>
    <property type="project" value="UniProtKB-KW"/>
</dbReference>
<dbReference type="EMBL" id="SZQA01000035">
    <property type="protein sequence ID" value="TKK84392.1"/>
    <property type="molecule type" value="Genomic_DNA"/>
</dbReference>
<dbReference type="PANTHER" id="PTHR43591:SF24">
    <property type="entry name" value="2-METHOXY-6-POLYPRENYL-1,4-BENZOQUINOL METHYLASE, MITOCHONDRIAL"/>
    <property type="match status" value="1"/>
</dbReference>
<dbReference type="RefSeq" id="WP_137250439.1">
    <property type="nucleotide sequence ID" value="NZ_SZQA01000035.1"/>
</dbReference>
<keyword evidence="3" id="KW-1185">Reference proteome</keyword>
<keyword evidence="2" id="KW-0489">Methyltransferase</keyword>
<dbReference type="AlphaFoldDB" id="A0A4U3M7Y9"/>
<dbReference type="PANTHER" id="PTHR43591">
    <property type="entry name" value="METHYLTRANSFERASE"/>
    <property type="match status" value="1"/>
</dbReference>
<evidence type="ECO:0000313" key="3">
    <source>
        <dbReference type="Proteomes" id="UP000308705"/>
    </source>
</evidence>
<dbReference type="Gene3D" id="3.40.50.150">
    <property type="entry name" value="Vaccinia Virus protein VP39"/>
    <property type="match status" value="1"/>
</dbReference>
<evidence type="ECO:0000259" key="1">
    <source>
        <dbReference type="Pfam" id="PF08241"/>
    </source>
</evidence>
<reference evidence="2 3" key="1">
    <citation type="submission" date="2019-04" db="EMBL/GenBank/DDBJ databases">
        <title>Herbidospora sp. NEAU-GS14.nov., a novel actinomycete isolated from soil.</title>
        <authorList>
            <person name="Han L."/>
        </authorList>
    </citation>
    <scope>NUCLEOTIDE SEQUENCE [LARGE SCALE GENOMIC DNA]</scope>
    <source>
        <strain evidence="2 3">NEAU-GS14</strain>
    </source>
</reference>
<protein>
    <submittedName>
        <fullName evidence="2">Methyltransferase domain-containing protein</fullName>
    </submittedName>
</protein>
<feature type="domain" description="Methyltransferase type 11" evidence="1">
    <location>
        <begin position="37"/>
        <end position="124"/>
    </location>
</feature>
<dbReference type="CDD" id="cd02440">
    <property type="entry name" value="AdoMet_MTases"/>
    <property type="match status" value="1"/>
</dbReference>
<proteinExistence type="predicted"/>
<keyword evidence="2" id="KW-0808">Transferase</keyword>
<gene>
    <name evidence="2" type="ORF">FDA94_30110</name>
</gene>
<dbReference type="OrthoDB" id="3636702at2"/>
<dbReference type="InterPro" id="IPR013216">
    <property type="entry name" value="Methyltransf_11"/>
</dbReference>
<dbReference type="InterPro" id="IPR029063">
    <property type="entry name" value="SAM-dependent_MTases_sf"/>
</dbReference>
<comment type="caution">
    <text evidence="2">The sequence shown here is derived from an EMBL/GenBank/DDBJ whole genome shotgun (WGS) entry which is preliminary data.</text>
</comment>
<organism evidence="2 3">
    <name type="scientific">Herbidospora galbida</name>
    <dbReference type="NCBI Taxonomy" id="2575442"/>
    <lineage>
        <taxon>Bacteria</taxon>
        <taxon>Bacillati</taxon>
        <taxon>Actinomycetota</taxon>
        <taxon>Actinomycetes</taxon>
        <taxon>Streptosporangiales</taxon>
        <taxon>Streptosporangiaceae</taxon>
        <taxon>Herbidospora</taxon>
    </lineage>
</organism>
<dbReference type="Proteomes" id="UP000308705">
    <property type="component" value="Unassembled WGS sequence"/>
</dbReference>
<accession>A0A4U3M7Y9</accession>
<evidence type="ECO:0000313" key="2">
    <source>
        <dbReference type="EMBL" id="TKK84392.1"/>
    </source>
</evidence>
<name>A0A4U3M7Y9_9ACTN</name>
<dbReference type="SUPFAM" id="SSF53335">
    <property type="entry name" value="S-adenosyl-L-methionine-dependent methyltransferases"/>
    <property type="match status" value="1"/>
</dbReference>
<dbReference type="Pfam" id="PF08241">
    <property type="entry name" value="Methyltransf_11"/>
    <property type="match status" value="1"/>
</dbReference>
<sequence>MSNTEVIALLDEIERHPDAVRVRERTHELLDGAERIVDVGCGGGRAVHELGARAIGVDHDPATIAVARARYPAARFQVADAHALPFPDASLDGYRAERVIHTLDAPRALAEARRVLRPGGRLVLAGHDWDLFAVDSGLPEVTRRVVHARADQIADPRAARKAHHLLREAGFTDVATEILSTVITGPEGLPVVLNLAKDQEGEEIAAWCDDQRRRAAEGRLFLAVPVFVTSGQVIG</sequence>
<dbReference type="GO" id="GO:0008757">
    <property type="term" value="F:S-adenosylmethionine-dependent methyltransferase activity"/>
    <property type="evidence" value="ECO:0007669"/>
    <property type="project" value="InterPro"/>
</dbReference>